<dbReference type="OrthoDB" id="124261at2759"/>
<reference evidence="2" key="1">
    <citation type="submission" date="2017-03" db="EMBL/GenBank/DDBJ databases">
        <title>Phytopthora megakarya and P. palmivora, two closely related causual agents of cacao black pod achieved similar genome size and gene model numbers by different mechanisms.</title>
        <authorList>
            <person name="Ali S."/>
            <person name="Shao J."/>
            <person name="Larry D.J."/>
            <person name="Kronmiller B."/>
            <person name="Shen D."/>
            <person name="Strem M.D."/>
            <person name="Melnick R.L."/>
            <person name="Guiltinan M.J."/>
            <person name="Tyler B.M."/>
            <person name="Meinhardt L.W."/>
            <person name="Bailey B.A."/>
        </authorList>
    </citation>
    <scope>NUCLEOTIDE SEQUENCE [LARGE SCALE GENOMIC DNA]</scope>
    <source>
        <strain evidence="2">zdho120</strain>
    </source>
</reference>
<keyword evidence="2" id="KW-1185">Reference proteome</keyword>
<accession>A0A225WBK3</accession>
<organism evidence="1 2">
    <name type="scientific">Phytophthora megakarya</name>
    <dbReference type="NCBI Taxonomy" id="4795"/>
    <lineage>
        <taxon>Eukaryota</taxon>
        <taxon>Sar</taxon>
        <taxon>Stramenopiles</taxon>
        <taxon>Oomycota</taxon>
        <taxon>Peronosporomycetes</taxon>
        <taxon>Peronosporales</taxon>
        <taxon>Peronosporaceae</taxon>
        <taxon>Phytophthora</taxon>
    </lineage>
</organism>
<gene>
    <name evidence="1" type="ORF">PHMEG_00012150</name>
</gene>
<name>A0A225WBK3_9STRA</name>
<sequence>MIICQHSKRNTPLVKHLKDVYWQSRRVADRLGVLSGQHHLRAYNKMVATLD</sequence>
<dbReference type="Proteomes" id="UP000198211">
    <property type="component" value="Unassembled WGS sequence"/>
</dbReference>
<comment type="caution">
    <text evidence="1">The sequence shown here is derived from an EMBL/GenBank/DDBJ whole genome shotgun (WGS) entry which is preliminary data.</text>
</comment>
<evidence type="ECO:0000313" key="2">
    <source>
        <dbReference type="Proteomes" id="UP000198211"/>
    </source>
</evidence>
<dbReference type="EMBL" id="NBNE01001350">
    <property type="protein sequence ID" value="OWZ14377.1"/>
    <property type="molecule type" value="Genomic_DNA"/>
</dbReference>
<protein>
    <submittedName>
        <fullName evidence="1">Uncharacterized protein</fullName>
    </submittedName>
</protein>
<proteinExistence type="predicted"/>
<dbReference type="AlphaFoldDB" id="A0A225WBK3"/>
<evidence type="ECO:0000313" key="1">
    <source>
        <dbReference type="EMBL" id="OWZ14377.1"/>
    </source>
</evidence>